<name>A0A067KXI0_JATCU</name>
<dbReference type="SMART" id="SM00256">
    <property type="entry name" value="FBOX"/>
    <property type="match status" value="1"/>
</dbReference>
<evidence type="ECO:0000259" key="1">
    <source>
        <dbReference type="PROSITE" id="PS50181"/>
    </source>
</evidence>
<evidence type="ECO:0000313" key="2">
    <source>
        <dbReference type="EMBL" id="KDP40842.1"/>
    </source>
</evidence>
<feature type="domain" description="F-box" evidence="1">
    <location>
        <begin position="1"/>
        <end position="42"/>
    </location>
</feature>
<keyword evidence="3" id="KW-1185">Reference proteome</keyword>
<accession>A0A067KXI0</accession>
<protein>
    <recommendedName>
        <fullName evidence="1">F-box domain-containing protein</fullName>
    </recommendedName>
</protein>
<dbReference type="OrthoDB" id="851737at2759"/>
<dbReference type="PANTHER" id="PTHR31672:SF13">
    <property type="entry name" value="F-BOX PROTEIN CPR30-LIKE"/>
    <property type="match status" value="1"/>
</dbReference>
<organism evidence="2 3">
    <name type="scientific">Jatropha curcas</name>
    <name type="common">Barbados nut</name>
    <dbReference type="NCBI Taxonomy" id="180498"/>
    <lineage>
        <taxon>Eukaryota</taxon>
        <taxon>Viridiplantae</taxon>
        <taxon>Streptophyta</taxon>
        <taxon>Embryophyta</taxon>
        <taxon>Tracheophyta</taxon>
        <taxon>Spermatophyta</taxon>
        <taxon>Magnoliopsida</taxon>
        <taxon>eudicotyledons</taxon>
        <taxon>Gunneridae</taxon>
        <taxon>Pentapetalae</taxon>
        <taxon>rosids</taxon>
        <taxon>fabids</taxon>
        <taxon>Malpighiales</taxon>
        <taxon>Euphorbiaceae</taxon>
        <taxon>Crotonoideae</taxon>
        <taxon>Jatropheae</taxon>
        <taxon>Jatropha</taxon>
    </lineage>
</organism>
<dbReference type="PROSITE" id="PS50181">
    <property type="entry name" value="FBOX"/>
    <property type="match status" value="1"/>
</dbReference>
<evidence type="ECO:0000313" key="3">
    <source>
        <dbReference type="Proteomes" id="UP000027138"/>
    </source>
</evidence>
<dbReference type="PANTHER" id="PTHR31672">
    <property type="entry name" value="BNACNNG10540D PROTEIN"/>
    <property type="match status" value="1"/>
</dbReference>
<gene>
    <name evidence="2" type="ORF">JCGZ_24841</name>
</gene>
<dbReference type="InterPro" id="IPR050796">
    <property type="entry name" value="SCF_F-box_component"/>
</dbReference>
<proteinExistence type="predicted"/>
<reference evidence="2 3" key="1">
    <citation type="journal article" date="2014" name="PLoS ONE">
        <title>Global Analysis of Gene Expression Profiles in Physic Nut (Jatropha curcas L.) Seedlings Exposed to Salt Stress.</title>
        <authorList>
            <person name="Zhang L."/>
            <person name="Zhang C."/>
            <person name="Wu P."/>
            <person name="Chen Y."/>
            <person name="Li M."/>
            <person name="Jiang H."/>
            <person name="Wu G."/>
        </authorList>
    </citation>
    <scope>NUCLEOTIDE SEQUENCE [LARGE SCALE GENOMIC DNA]</scope>
    <source>
        <strain evidence="3">cv. GZQX0401</strain>
        <tissue evidence="2">Young leaves</tissue>
    </source>
</reference>
<dbReference type="Proteomes" id="UP000027138">
    <property type="component" value="Unassembled WGS sequence"/>
</dbReference>
<dbReference type="Pfam" id="PF00646">
    <property type="entry name" value="F-box"/>
    <property type="match status" value="1"/>
</dbReference>
<sequence length="128" mass="14805">MLLPEEIITDIFLRLPAKPFLRFRCISKSLCAVIDEPYFIKAHLNKSVETRTHQTLIIWGCPPGTVDIDLAYPTDFYAVDFDDGLNEAVKLNNPLKSFSELTEIFWFLQWVTSLAPKRRDTCIMESIH</sequence>
<dbReference type="EMBL" id="KK914327">
    <property type="protein sequence ID" value="KDP40842.1"/>
    <property type="molecule type" value="Genomic_DNA"/>
</dbReference>
<dbReference type="SUPFAM" id="SSF81383">
    <property type="entry name" value="F-box domain"/>
    <property type="match status" value="1"/>
</dbReference>
<dbReference type="InterPro" id="IPR036047">
    <property type="entry name" value="F-box-like_dom_sf"/>
</dbReference>
<dbReference type="InterPro" id="IPR001810">
    <property type="entry name" value="F-box_dom"/>
</dbReference>
<dbReference type="AlphaFoldDB" id="A0A067KXI0"/>